<dbReference type="STRING" id="551995.SAMN05192574_102920"/>
<gene>
    <name evidence="2" type="ORF">SAMN05192574_102920</name>
</gene>
<dbReference type="Proteomes" id="UP000198942">
    <property type="component" value="Unassembled WGS sequence"/>
</dbReference>
<accession>A0A1H8F2T4</accession>
<name>A0A1H8F2T4_9SPHI</name>
<feature type="transmembrane region" description="Helical" evidence="1">
    <location>
        <begin position="20"/>
        <end position="40"/>
    </location>
</feature>
<keyword evidence="1" id="KW-0472">Membrane</keyword>
<proteinExistence type="predicted"/>
<dbReference type="OrthoDB" id="798157at2"/>
<dbReference type="EMBL" id="FOCL01000002">
    <property type="protein sequence ID" value="SEN25407.1"/>
    <property type="molecule type" value="Genomic_DNA"/>
</dbReference>
<dbReference type="Gene3D" id="3.30.450.20">
    <property type="entry name" value="PAS domain"/>
    <property type="match status" value="1"/>
</dbReference>
<reference evidence="3" key="1">
    <citation type="submission" date="2016-10" db="EMBL/GenBank/DDBJ databases">
        <authorList>
            <person name="Varghese N."/>
            <person name="Submissions S."/>
        </authorList>
    </citation>
    <scope>NUCLEOTIDE SEQUENCE [LARGE SCALE GENOMIC DNA]</scope>
    <source>
        <strain evidence="3">Gh-48</strain>
    </source>
</reference>
<evidence type="ECO:0008006" key="4">
    <source>
        <dbReference type="Google" id="ProtNLM"/>
    </source>
</evidence>
<dbReference type="AlphaFoldDB" id="A0A1H8F2T4"/>
<evidence type="ECO:0000256" key="1">
    <source>
        <dbReference type="SAM" id="Phobius"/>
    </source>
</evidence>
<evidence type="ECO:0000313" key="3">
    <source>
        <dbReference type="Proteomes" id="UP000198942"/>
    </source>
</evidence>
<dbReference type="RefSeq" id="WP_091210253.1">
    <property type="nucleotide sequence ID" value="NZ_FOCL01000002.1"/>
</dbReference>
<evidence type="ECO:0000313" key="2">
    <source>
        <dbReference type="EMBL" id="SEN25407.1"/>
    </source>
</evidence>
<sequence>MTVPIHLNTHILNYLSVGSIWQNILFYTSIFGLIYINIFLTRRKKTYKIQPALGLPGEKDGAMLPAADSNEPKTNADLNNEIEVLKNELLTLGEELELSYMKSDRLNDQLSEILDSLELTIEYDHTLWDWSLDFSSRVVTLSEYGLRLRGFPANAKPVFDEAVTVIDVRYRQAVIDAIEKSFKTGAEFSMTYVINPLDGSQPKEIKSAGRVQYNEHGAPIRLFGTFALTYTPPLVKK</sequence>
<organism evidence="2 3">
    <name type="scientific">Mucilaginibacter gossypiicola</name>
    <dbReference type="NCBI Taxonomy" id="551995"/>
    <lineage>
        <taxon>Bacteria</taxon>
        <taxon>Pseudomonadati</taxon>
        <taxon>Bacteroidota</taxon>
        <taxon>Sphingobacteriia</taxon>
        <taxon>Sphingobacteriales</taxon>
        <taxon>Sphingobacteriaceae</taxon>
        <taxon>Mucilaginibacter</taxon>
    </lineage>
</organism>
<keyword evidence="3" id="KW-1185">Reference proteome</keyword>
<protein>
    <recommendedName>
        <fullName evidence="4">PAS fold-containing protein</fullName>
    </recommendedName>
</protein>
<keyword evidence="1" id="KW-0812">Transmembrane</keyword>
<keyword evidence="1" id="KW-1133">Transmembrane helix</keyword>